<evidence type="ECO:0000313" key="15">
    <source>
        <dbReference type="EMBL" id="XBX75514.1"/>
    </source>
</evidence>
<protein>
    <recommendedName>
        <fullName evidence="12">Nickel import system permease protein NikB</fullName>
    </recommendedName>
</protein>
<evidence type="ECO:0000256" key="6">
    <source>
        <dbReference type="ARBA" id="ARBA00022989"/>
    </source>
</evidence>
<evidence type="ECO:0000256" key="9">
    <source>
        <dbReference type="ARBA" id="ARBA00023136"/>
    </source>
</evidence>
<dbReference type="InterPro" id="IPR045621">
    <property type="entry name" value="BPD_transp_1_N"/>
</dbReference>
<comment type="subunit">
    <text evidence="11">The complex is composed of two ATP-binding proteins (NikD and NikE), two transmembrane proteins (NikB and NikC) and a solute-binding protein (NikA).</text>
</comment>
<evidence type="ECO:0000259" key="14">
    <source>
        <dbReference type="PROSITE" id="PS50928"/>
    </source>
</evidence>
<dbReference type="PROSITE" id="PS50928">
    <property type="entry name" value="ABC_TM1"/>
    <property type="match status" value="1"/>
</dbReference>
<keyword evidence="2 13" id="KW-0813">Transport</keyword>
<keyword evidence="9 13" id="KW-0472">Membrane</keyword>
<dbReference type="GO" id="GO:0005886">
    <property type="term" value="C:plasma membrane"/>
    <property type="evidence" value="ECO:0007669"/>
    <property type="project" value="UniProtKB-SubCell"/>
</dbReference>
<dbReference type="GO" id="GO:0015099">
    <property type="term" value="F:nickel cation transmembrane transporter activity"/>
    <property type="evidence" value="ECO:0007669"/>
    <property type="project" value="InterPro"/>
</dbReference>
<dbReference type="SUPFAM" id="SSF161098">
    <property type="entry name" value="MetI-like"/>
    <property type="match status" value="1"/>
</dbReference>
<feature type="transmembrane region" description="Helical" evidence="13">
    <location>
        <begin position="283"/>
        <end position="305"/>
    </location>
</feature>
<evidence type="ECO:0000256" key="4">
    <source>
        <dbReference type="ARBA" id="ARBA00022596"/>
    </source>
</evidence>
<evidence type="ECO:0000256" key="1">
    <source>
        <dbReference type="ARBA" id="ARBA00004651"/>
    </source>
</evidence>
<keyword evidence="5 13" id="KW-0812">Transmembrane</keyword>
<dbReference type="Pfam" id="PF00528">
    <property type="entry name" value="BPD_transp_1"/>
    <property type="match status" value="1"/>
</dbReference>
<evidence type="ECO:0000256" key="10">
    <source>
        <dbReference type="ARBA" id="ARBA00024202"/>
    </source>
</evidence>
<keyword evidence="7" id="KW-0406">Ion transport</keyword>
<accession>A0AAU7VN06</accession>
<gene>
    <name evidence="15" type="primary">nikB</name>
    <name evidence="15" type="ORF">PRVXT_000650</name>
</gene>
<dbReference type="EMBL" id="CP158367">
    <property type="protein sequence ID" value="XBX75514.1"/>
    <property type="molecule type" value="Genomic_DNA"/>
</dbReference>
<evidence type="ECO:0000256" key="12">
    <source>
        <dbReference type="ARBA" id="ARBA00044774"/>
    </source>
</evidence>
<evidence type="ECO:0000256" key="2">
    <source>
        <dbReference type="ARBA" id="ARBA00022448"/>
    </source>
</evidence>
<reference evidence="15" key="2">
    <citation type="submission" date="2024-06" db="EMBL/GenBank/DDBJ databases">
        <authorList>
            <person name="Petrova K.O."/>
            <person name="Toshchakov S.V."/>
            <person name="Boltjanskaja Y.V."/>
            <person name="Kevbrin V."/>
        </authorList>
    </citation>
    <scope>NUCLEOTIDE SEQUENCE</scope>
    <source>
        <strain evidence="15">Z-910T</strain>
    </source>
</reference>
<evidence type="ECO:0000256" key="13">
    <source>
        <dbReference type="RuleBase" id="RU363032"/>
    </source>
</evidence>
<feature type="domain" description="ABC transmembrane type-1" evidence="14">
    <location>
        <begin position="101"/>
        <end position="302"/>
    </location>
</feature>
<dbReference type="RefSeq" id="WP_350344258.1">
    <property type="nucleotide sequence ID" value="NZ_CP158367.1"/>
</dbReference>
<reference evidence="15" key="1">
    <citation type="journal article" date="2013" name="Extremophiles">
        <title>Proteinivorax tanatarense gen. nov., sp. nov., an anaerobic, haloalkaliphilic, proteolytic bacterium isolated from a decaying algal bloom, and proposal of Proteinivoraceae fam. nov.</title>
        <authorList>
            <person name="Kevbrin V."/>
            <person name="Boltyanskaya Y."/>
            <person name="Zhilina T."/>
            <person name="Kolganova T."/>
            <person name="Lavrentjeva E."/>
            <person name="Kuznetsov B."/>
        </authorList>
    </citation>
    <scope>NUCLEOTIDE SEQUENCE</scope>
    <source>
        <strain evidence="15">Z-910T</strain>
    </source>
</reference>
<dbReference type="InterPro" id="IPR050045">
    <property type="entry name" value="Opp2B"/>
</dbReference>
<name>A0AAU7VN06_9FIRM</name>
<dbReference type="Pfam" id="PF19300">
    <property type="entry name" value="BPD_transp_1_N"/>
    <property type="match status" value="1"/>
</dbReference>
<dbReference type="CDD" id="cd06261">
    <property type="entry name" value="TM_PBP2"/>
    <property type="match status" value="1"/>
</dbReference>
<organism evidence="15">
    <name type="scientific">Proteinivorax tanatarense</name>
    <dbReference type="NCBI Taxonomy" id="1260629"/>
    <lineage>
        <taxon>Bacteria</taxon>
        <taxon>Bacillati</taxon>
        <taxon>Bacillota</taxon>
        <taxon>Clostridia</taxon>
        <taxon>Eubacteriales</taxon>
        <taxon>Proteinivoracaceae</taxon>
        <taxon>Proteinivorax</taxon>
    </lineage>
</organism>
<dbReference type="InterPro" id="IPR035906">
    <property type="entry name" value="MetI-like_sf"/>
</dbReference>
<proteinExistence type="inferred from homology"/>
<sequence length="315" mass="34980">MFFLAEYILKRCLHLIFVLFGVSLLTFSLSHLIPGDPAEIILKDMGVEATEKEVESLREELGLNERFLVQYKNWLKNALKGDLGQSFRTGGDVAEEIRVRLPATIILTLGATFIMIVISLPLGILSAIYKNTWIDHLSRGIALIGASMPSFWLALILMYILAVRHPIFPVMGRGSLSHLFLPAFTLGAGMATTFARLIRASMLEVLGEDYILAARSRGLKENIVIVNNALKSALLPVITSFGMSFGHLLGGTVIIENIFAWPGVGNFLVESIYGRDYPVIQGYVLWMSIIFVFVNLIVDISYKFLDPRVSLGRKS</sequence>
<evidence type="ECO:0000256" key="3">
    <source>
        <dbReference type="ARBA" id="ARBA00022475"/>
    </source>
</evidence>
<keyword evidence="6 13" id="KW-1133">Transmembrane helix</keyword>
<feature type="transmembrane region" description="Helical" evidence="13">
    <location>
        <begin position="141"/>
        <end position="163"/>
    </location>
</feature>
<evidence type="ECO:0000256" key="5">
    <source>
        <dbReference type="ARBA" id="ARBA00022692"/>
    </source>
</evidence>
<keyword evidence="8" id="KW-0921">Nickel transport</keyword>
<feature type="transmembrane region" description="Helical" evidence="13">
    <location>
        <begin position="233"/>
        <end position="255"/>
    </location>
</feature>
<evidence type="ECO:0000256" key="7">
    <source>
        <dbReference type="ARBA" id="ARBA00023065"/>
    </source>
</evidence>
<dbReference type="NCBIfam" id="NF045470">
    <property type="entry name" value="Opp2B"/>
    <property type="match status" value="1"/>
</dbReference>
<comment type="subcellular location">
    <subcellularLocation>
        <location evidence="1 13">Cell membrane</location>
        <topology evidence="1 13">Multi-pass membrane protein</topology>
    </subcellularLocation>
</comment>
<feature type="transmembrane region" description="Helical" evidence="13">
    <location>
        <begin position="105"/>
        <end position="129"/>
    </location>
</feature>
<dbReference type="InterPro" id="IPR000515">
    <property type="entry name" value="MetI-like"/>
</dbReference>
<dbReference type="PANTHER" id="PTHR43163:SF6">
    <property type="entry name" value="DIPEPTIDE TRANSPORT SYSTEM PERMEASE PROTEIN DPPB-RELATED"/>
    <property type="match status" value="1"/>
</dbReference>
<feature type="transmembrane region" description="Helical" evidence="13">
    <location>
        <begin position="12"/>
        <end position="33"/>
    </location>
</feature>
<feature type="transmembrane region" description="Helical" evidence="13">
    <location>
        <begin position="175"/>
        <end position="198"/>
    </location>
</feature>
<dbReference type="PANTHER" id="PTHR43163">
    <property type="entry name" value="DIPEPTIDE TRANSPORT SYSTEM PERMEASE PROTEIN DPPB-RELATED"/>
    <property type="match status" value="1"/>
</dbReference>
<comment type="similarity">
    <text evidence="10">Belongs to the binding-protein-dependent transport system permease family. OppBC subfamily.</text>
</comment>
<evidence type="ECO:0000256" key="8">
    <source>
        <dbReference type="ARBA" id="ARBA00023112"/>
    </source>
</evidence>
<keyword evidence="4" id="KW-0533">Nickel</keyword>
<dbReference type="AlphaFoldDB" id="A0AAU7VN06"/>
<evidence type="ECO:0000256" key="11">
    <source>
        <dbReference type="ARBA" id="ARBA00038669"/>
    </source>
</evidence>
<keyword evidence="3" id="KW-1003">Cell membrane</keyword>
<dbReference type="Gene3D" id="1.10.3720.10">
    <property type="entry name" value="MetI-like"/>
    <property type="match status" value="1"/>
</dbReference>